<feature type="region of interest" description="Disordered" evidence="1">
    <location>
        <begin position="69"/>
        <end position="90"/>
    </location>
</feature>
<dbReference type="RefSeq" id="WP_350353034.1">
    <property type="nucleotide sequence ID" value="NZ_CP158357.1"/>
</dbReference>
<dbReference type="AlphaFoldDB" id="A0AAU7W0W2"/>
<organism evidence="2">
    <name type="scientific">Microbacterium sp. A8/3-1</name>
    <dbReference type="NCBI Taxonomy" id="3160749"/>
    <lineage>
        <taxon>Bacteria</taxon>
        <taxon>Bacillati</taxon>
        <taxon>Actinomycetota</taxon>
        <taxon>Actinomycetes</taxon>
        <taxon>Micrococcales</taxon>
        <taxon>Microbacteriaceae</taxon>
        <taxon>Microbacterium</taxon>
    </lineage>
</organism>
<evidence type="ECO:0000256" key="1">
    <source>
        <dbReference type="SAM" id="MobiDB-lite"/>
    </source>
</evidence>
<accession>A0AAU7W0W2</accession>
<reference evidence="2" key="1">
    <citation type="submission" date="2024-06" db="EMBL/GenBank/DDBJ databases">
        <title>Draft genome sequence of Microbacterium sp. strain A8/3-1, isolated from Oxytropis tragacanthoides Fisch. ex DC. Root nodules in the Altai region of Russia.</title>
        <authorList>
            <person name="Sazanova A."/>
            <person name="Guro P."/>
            <person name="Kuznetsova I."/>
            <person name="Belimov A."/>
            <person name="Safronova V."/>
        </authorList>
    </citation>
    <scope>NUCLEOTIDE SEQUENCE</scope>
    <source>
        <strain evidence="2">A8/3-1</strain>
    </source>
</reference>
<sequence>MSDAPATTHTHVDIDGHDFLLSPGQDLDDLMRRIEDAARSDGTFVGFISQGVRLSALISRTSRVVIAIDDDPATGPPSDLGDYAHAEWEY</sequence>
<name>A0AAU7W0W2_9MICO</name>
<proteinExistence type="predicted"/>
<protein>
    <submittedName>
        <fullName evidence="2">Uncharacterized protein</fullName>
    </submittedName>
</protein>
<dbReference type="EMBL" id="CP158357">
    <property type="protein sequence ID" value="XBX80183.1"/>
    <property type="molecule type" value="Genomic_DNA"/>
</dbReference>
<gene>
    <name evidence="2" type="ORF">ABS642_08855</name>
</gene>
<evidence type="ECO:0000313" key="2">
    <source>
        <dbReference type="EMBL" id="XBX80183.1"/>
    </source>
</evidence>